<dbReference type="InterPro" id="IPR005648">
    <property type="entry name" value="FlgD"/>
</dbReference>
<keyword evidence="6" id="KW-0969">Cilium</keyword>
<reference evidence="6" key="1">
    <citation type="submission" date="2020-04" db="EMBL/GenBank/DDBJ databases">
        <authorList>
            <person name="Zhang T."/>
        </authorList>
    </citation>
    <scope>NUCLEOTIDE SEQUENCE</scope>
    <source>
        <strain evidence="6">HKST-UBA02</strain>
    </source>
</reference>
<evidence type="ECO:0000259" key="5">
    <source>
        <dbReference type="Pfam" id="PF13861"/>
    </source>
</evidence>
<comment type="caution">
    <text evidence="6">The sequence shown here is derived from an EMBL/GenBank/DDBJ whole genome shotgun (WGS) entry which is preliminary data.</text>
</comment>
<dbReference type="Pfam" id="PF13860">
    <property type="entry name" value="FlgD_ig"/>
    <property type="match status" value="1"/>
</dbReference>
<dbReference type="InterPro" id="IPR025965">
    <property type="entry name" value="FlgD/Vpr_Ig-like"/>
</dbReference>
<dbReference type="Proteomes" id="UP000739538">
    <property type="component" value="Unassembled WGS sequence"/>
</dbReference>
<accession>A0A956N8D3</accession>
<gene>
    <name evidence="6" type="ORF">KDA27_01700</name>
</gene>
<sequence>MEITSLAGAGLNTTTLRQTDDTLGKDTFLQLLITQMRYQDPLSPMENEAFLAQLAQFSSLEQMQQLNESFQSVIDFSQSQANSGATSLIGKHVRAAGEHVEVGAEGNVELGYFLSQPAQAVEIRVVDESGATIKTLVQNDVDSGSNTIEWDGRDAGGSRVPAGTYSFEVTATDTTGQEVPVTRTVTGLVEGVTFRSGQALLLVNGREVPLSDVLDVYLPEE</sequence>
<evidence type="ECO:0000256" key="1">
    <source>
        <dbReference type="ARBA" id="ARBA00010577"/>
    </source>
</evidence>
<feature type="domain" description="FlgD Tudor-like" evidence="5">
    <location>
        <begin position="84"/>
        <end position="213"/>
    </location>
</feature>
<dbReference type="EMBL" id="JAGQHS010000004">
    <property type="protein sequence ID" value="MCA9754487.1"/>
    <property type="molecule type" value="Genomic_DNA"/>
</dbReference>
<dbReference type="Gene3D" id="2.30.30.910">
    <property type="match status" value="1"/>
</dbReference>
<dbReference type="Pfam" id="PF03963">
    <property type="entry name" value="FlgD"/>
    <property type="match status" value="1"/>
</dbReference>
<evidence type="ECO:0000313" key="7">
    <source>
        <dbReference type="Proteomes" id="UP000739538"/>
    </source>
</evidence>
<keyword evidence="6" id="KW-0282">Flagellum</keyword>
<feature type="domain" description="FlgD/Vpr Ig-like" evidence="4">
    <location>
        <begin position="104"/>
        <end position="173"/>
    </location>
</feature>
<dbReference type="Pfam" id="PF13861">
    <property type="entry name" value="FLgD_tudor"/>
    <property type="match status" value="1"/>
</dbReference>
<dbReference type="AlphaFoldDB" id="A0A956N8D3"/>
<protein>
    <recommendedName>
        <fullName evidence="3">Basal-body rod modification protein FlgD</fullName>
    </recommendedName>
</protein>
<dbReference type="GO" id="GO:0044781">
    <property type="term" value="P:bacterial-type flagellum organization"/>
    <property type="evidence" value="ECO:0007669"/>
    <property type="project" value="UniProtKB-UniRule"/>
</dbReference>
<comment type="similarity">
    <text evidence="1 3">Belongs to the FlgD family.</text>
</comment>
<dbReference type="Gene3D" id="2.60.40.4070">
    <property type="match status" value="1"/>
</dbReference>
<comment type="function">
    <text evidence="3">Required for flagellar hook formation. May act as a scaffolding protein.</text>
</comment>
<evidence type="ECO:0000256" key="2">
    <source>
        <dbReference type="ARBA" id="ARBA00022795"/>
    </source>
</evidence>
<name>A0A956N8D3_UNCEI</name>
<dbReference type="InterPro" id="IPR025963">
    <property type="entry name" value="FLgD_Tudor"/>
</dbReference>
<reference evidence="6" key="2">
    <citation type="journal article" date="2021" name="Microbiome">
        <title>Successional dynamics and alternative stable states in a saline activated sludge microbial community over 9 years.</title>
        <authorList>
            <person name="Wang Y."/>
            <person name="Ye J."/>
            <person name="Ju F."/>
            <person name="Liu L."/>
            <person name="Boyd J.A."/>
            <person name="Deng Y."/>
            <person name="Parks D.H."/>
            <person name="Jiang X."/>
            <person name="Yin X."/>
            <person name="Woodcroft B.J."/>
            <person name="Tyson G.W."/>
            <person name="Hugenholtz P."/>
            <person name="Polz M.F."/>
            <person name="Zhang T."/>
        </authorList>
    </citation>
    <scope>NUCLEOTIDE SEQUENCE</scope>
    <source>
        <strain evidence="6">HKST-UBA02</strain>
    </source>
</reference>
<keyword evidence="6" id="KW-0966">Cell projection</keyword>
<organism evidence="6 7">
    <name type="scientific">Eiseniibacteriota bacterium</name>
    <dbReference type="NCBI Taxonomy" id="2212470"/>
    <lineage>
        <taxon>Bacteria</taxon>
        <taxon>Candidatus Eiseniibacteriota</taxon>
    </lineage>
</organism>
<evidence type="ECO:0000256" key="3">
    <source>
        <dbReference type="RuleBase" id="RU362076"/>
    </source>
</evidence>
<evidence type="ECO:0000259" key="4">
    <source>
        <dbReference type="Pfam" id="PF13860"/>
    </source>
</evidence>
<evidence type="ECO:0000313" key="6">
    <source>
        <dbReference type="EMBL" id="MCA9754487.1"/>
    </source>
</evidence>
<keyword evidence="2 3" id="KW-1005">Bacterial flagellum biogenesis</keyword>
<proteinExistence type="inferred from homology"/>